<dbReference type="EMBL" id="CADIKB010000069">
    <property type="protein sequence ID" value="CAB3741132.1"/>
    <property type="molecule type" value="Genomic_DNA"/>
</dbReference>
<evidence type="ECO:0008006" key="4">
    <source>
        <dbReference type="Google" id="ProtNLM"/>
    </source>
</evidence>
<dbReference type="AlphaFoldDB" id="A0A6J5CMV7"/>
<organism evidence="2 3">
    <name type="scientific">Paraburkholderia phenoliruptrix</name>
    <dbReference type="NCBI Taxonomy" id="252970"/>
    <lineage>
        <taxon>Bacteria</taxon>
        <taxon>Pseudomonadati</taxon>
        <taxon>Pseudomonadota</taxon>
        <taxon>Betaproteobacteria</taxon>
        <taxon>Burkholderiales</taxon>
        <taxon>Burkholderiaceae</taxon>
        <taxon>Paraburkholderia</taxon>
    </lineage>
</organism>
<dbReference type="Pfam" id="PF10045">
    <property type="entry name" value="DUF2280"/>
    <property type="match status" value="1"/>
</dbReference>
<reference evidence="2 3" key="1">
    <citation type="submission" date="2020-04" db="EMBL/GenBank/DDBJ databases">
        <authorList>
            <person name="De Canck E."/>
        </authorList>
    </citation>
    <scope>NUCLEOTIDE SEQUENCE [LARGE SCALE GENOMIC DNA]</scope>
    <source>
        <strain evidence="2 3">LMG 22037</strain>
    </source>
</reference>
<evidence type="ECO:0000313" key="3">
    <source>
        <dbReference type="Proteomes" id="UP000494249"/>
    </source>
</evidence>
<evidence type="ECO:0000256" key="1">
    <source>
        <dbReference type="SAM" id="MobiDB-lite"/>
    </source>
</evidence>
<name>A0A6J5CMV7_9BURK</name>
<dbReference type="InterPro" id="IPR018738">
    <property type="entry name" value="DUF2280"/>
</dbReference>
<dbReference type="RefSeq" id="WP_035479820.1">
    <property type="nucleotide sequence ID" value="NZ_CADFGL010000063.1"/>
</dbReference>
<sequence>MATLKDDVKAFIVRALACFDSPTDVCRQVKEEFGLDVTKQQVSAYHPERRVAKDLSEKWRTIFDETRKKFLEDVSTIPIASQAFRLRALNRMYERVHGQGNMALAAQLIEQAAKESGGSFTNRREMTGKDGAPLIPAKSAQEMTDDELAAYIGASGARAVDSPQG</sequence>
<evidence type="ECO:0000313" key="2">
    <source>
        <dbReference type="EMBL" id="CAB3741132.1"/>
    </source>
</evidence>
<feature type="region of interest" description="Disordered" evidence="1">
    <location>
        <begin position="118"/>
        <end position="138"/>
    </location>
</feature>
<dbReference type="Proteomes" id="UP000494249">
    <property type="component" value="Unassembled WGS sequence"/>
</dbReference>
<proteinExistence type="predicted"/>
<accession>A0A6J5CMV7</accession>
<gene>
    <name evidence="2" type="ORF">LMG22037_06462</name>
</gene>
<protein>
    <recommendedName>
        <fullName evidence="4">DUF2280 domain-containing protein</fullName>
    </recommendedName>
</protein>